<dbReference type="GO" id="GO:0004658">
    <property type="term" value="F:propionyl-CoA carboxylase activity"/>
    <property type="evidence" value="ECO:0007669"/>
    <property type="project" value="InterPro"/>
</dbReference>
<dbReference type="Pfam" id="PF13822">
    <property type="entry name" value="ACC_epsilon"/>
    <property type="match status" value="1"/>
</dbReference>
<evidence type="ECO:0000313" key="1">
    <source>
        <dbReference type="EMBL" id="RZS57384.1"/>
    </source>
</evidence>
<name>A0A4Q7LRL3_9MICO</name>
<accession>A0A4Q7LRL3</accession>
<dbReference type="Proteomes" id="UP000293519">
    <property type="component" value="Unassembled WGS sequence"/>
</dbReference>
<dbReference type="EMBL" id="SGWW01000002">
    <property type="protein sequence ID" value="RZS57384.1"/>
    <property type="molecule type" value="Genomic_DNA"/>
</dbReference>
<evidence type="ECO:0000313" key="2">
    <source>
        <dbReference type="Proteomes" id="UP000293519"/>
    </source>
</evidence>
<sequence>MSDATVEQSGEDARGAGIEDGAAPLSLRFVAGNPSDEELAAIQVVIAAVAAERAALGAEPVAPPVNFWERSARVMRAPLTAGPGQWRASVGLRP</sequence>
<dbReference type="InterPro" id="IPR032716">
    <property type="entry name" value="ACC_epsilon"/>
</dbReference>
<comment type="caution">
    <text evidence="1">The sequence shown here is derived from an EMBL/GenBank/DDBJ whole genome shotgun (WGS) entry which is preliminary data.</text>
</comment>
<gene>
    <name evidence="1" type="ORF">EV141_1096</name>
</gene>
<proteinExistence type="predicted"/>
<organism evidence="1 2">
    <name type="scientific">Microcella putealis</name>
    <dbReference type="NCBI Taxonomy" id="337005"/>
    <lineage>
        <taxon>Bacteria</taxon>
        <taxon>Bacillati</taxon>
        <taxon>Actinomycetota</taxon>
        <taxon>Actinomycetes</taxon>
        <taxon>Micrococcales</taxon>
        <taxon>Microbacteriaceae</taxon>
        <taxon>Microcella</taxon>
    </lineage>
</organism>
<protein>
    <submittedName>
        <fullName evidence="1">Acyl-CoA carboxylase epsilon subunit-like protein</fullName>
    </submittedName>
</protein>
<dbReference type="AlphaFoldDB" id="A0A4Q7LRL3"/>
<keyword evidence="2" id="KW-1185">Reference proteome</keyword>
<dbReference type="GO" id="GO:0003989">
    <property type="term" value="F:acetyl-CoA carboxylase activity"/>
    <property type="evidence" value="ECO:0007669"/>
    <property type="project" value="InterPro"/>
</dbReference>
<dbReference type="RefSeq" id="WP_198675509.1">
    <property type="nucleotide sequence ID" value="NZ_SGWW01000002.1"/>
</dbReference>
<reference evidence="1 2" key="1">
    <citation type="journal article" date="2015" name="Stand. Genomic Sci.">
        <title>Genomic Encyclopedia of Bacterial and Archaeal Type Strains, Phase III: the genomes of soil and plant-associated and newly described type strains.</title>
        <authorList>
            <person name="Whitman W.B."/>
            <person name="Woyke T."/>
            <person name="Klenk H.P."/>
            <person name="Zhou Y."/>
            <person name="Lilburn T.G."/>
            <person name="Beck B.J."/>
            <person name="De Vos P."/>
            <person name="Vandamme P."/>
            <person name="Eisen J.A."/>
            <person name="Garrity G."/>
            <person name="Hugenholtz P."/>
            <person name="Kyrpides N.C."/>
        </authorList>
    </citation>
    <scope>NUCLEOTIDE SEQUENCE [LARGE SCALE GENOMIC DNA]</scope>
    <source>
        <strain evidence="1 2">CV2</strain>
    </source>
</reference>